<sequence length="102" mass="11382">MPVMKSARQYPVLLAGLIFWANRAVKKEMTGAPTIQTKTCTAAYLFLLQSETGSVYLHGFGLFTFSGLSETDDVMSCDWLGRLGYGVLYSFIRFLSLLRLSI</sequence>
<accession>A0ABU7CDH8</accession>
<dbReference type="EMBL" id="JAHUTI010085239">
    <property type="protein sequence ID" value="MED6259644.1"/>
    <property type="molecule type" value="Genomic_DNA"/>
</dbReference>
<evidence type="ECO:0000313" key="2">
    <source>
        <dbReference type="Proteomes" id="UP001345963"/>
    </source>
</evidence>
<proteinExistence type="predicted"/>
<name>A0ABU7CDH8_9TELE</name>
<dbReference type="Proteomes" id="UP001345963">
    <property type="component" value="Unassembled WGS sequence"/>
</dbReference>
<keyword evidence="2" id="KW-1185">Reference proteome</keyword>
<organism evidence="1 2">
    <name type="scientific">Ataeniobius toweri</name>
    <dbReference type="NCBI Taxonomy" id="208326"/>
    <lineage>
        <taxon>Eukaryota</taxon>
        <taxon>Metazoa</taxon>
        <taxon>Chordata</taxon>
        <taxon>Craniata</taxon>
        <taxon>Vertebrata</taxon>
        <taxon>Euteleostomi</taxon>
        <taxon>Actinopterygii</taxon>
        <taxon>Neopterygii</taxon>
        <taxon>Teleostei</taxon>
        <taxon>Neoteleostei</taxon>
        <taxon>Acanthomorphata</taxon>
        <taxon>Ovalentaria</taxon>
        <taxon>Atherinomorphae</taxon>
        <taxon>Cyprinodontiformes</taxon>
        <taxon>Goodeidae</taxon>
        <taxon>Ataeniobius</taxon>
    </lineage>
</organism>
<evidence type="ECO:0000313" key="1">
    <source>
        <dbReference type="EMBL" id="MED6259644.1"/>
    </source>
</evidence>
<protein>
    <submittedName>
        <fullName evidence="1">Uncharacterized protein</fullName>
    </submittedName>
</protein>
<reference evidence="1 2" key="1">
    <citation type="submission" date="2021-07" db="EMBL/GenBank/DDBJ databases">
        <authorList>
            <person name="Palmer J.M."/>
        </authorList>
    </citation>
    <scope>NUCLEOTIDE SEQUENCE [LARGE SCALE GENOMIC DNA]</scope>
    <source>
        <strain evidence="1 2">AT_MEX2019</strain>
        <tissue evidence="1">Muscle</tissue>
    </source>
</reference>
<gene>
    <name evidence="1" type="ORF">ATANTOWER_027135</name>
</gene>
<comment type="caution">
    <text evidence="1">The sequence shown here is derived from an EMBL/GenBank/DDBJ whole genome shotgun (WGS) entry which is preliminary data.</text>
</comment>